<keyword evidence="2" id="KW-1185">Reference proteome</keyword>
<accession>A0A7X0D731</accession>
<sequence>MERTHGVTLYVIAKQDDGWKIVVGQNTAVEASSA</sequence>
<dbReference type="Proteomes" id="UP000546642">
    <property type="component" value="Unassembled WGS sequence"/>
</dbReference>
<comment type="caution">
    <text evidence="1">The sequence shown here is derived from an EMBL/GenBank/DDBJ whole genome shotgun (WGS) entry which is preliminary data.</text>
</comment>
<organism evidence="1 2">
    <name type="scientific">Nocardiopsis mwathae</name>
    <dbReference type="NCBI Taxonomy" id="1472723"/>
    <lineage>
        <taxon>Bacteria</taxon>
        <taxon>Bacillati</taxon>
        <taxon>Actinomycetota</taxon>
        <taxon>Actinomycetes</taxon>
        <taxon>Streptosporangiales</taxon>
        <taxon>Nocardiopsidaceae</taxon>
        <taxon>Nocardiopsis</taxon>
    </lineage>
</organism>
<gene>
    <name evidence="1" type="ORF">HNR23_004078</name>
</gene>
<dbReference type="InterPro" id="IPR032710">
    <property type="entry name" value="NTF2-like_dom_sf"/>
</dbReference>
<dbReference type="SUPFAM" id="SSF54427">
    <property type="entry name" value="NTF2-like"/>
    <property type="match status" value="1"/>
</dbReference>
<name>A0A7X0D731_9ACTN</name>
<dbReference type="Gene3D" id="3.10.450.50">
    <property type="match status" value="1"/>
</dbReference>
<protein>
    <submittedName>
        <fullName evidence="1">Uncharacterized protein</fullName>
    </submittedName>
</protein>
<proteinExistence type="predicted"/>
<dbReference type="EMBL" id="JACHDS010000001">
    <property type="protein sequence ID" value="MBB6174018.1"/>
    <property type="molecule type" value="Genomic_DNA"/>
</dbReference>
<evidence type="ECO:0000313" key="1">
    <source>
        <dbReference type="EMBL" id="MBB6174018.1"/>
    </source>
</evidence>
<dbReference type="AlphaFoldDB" id="A0A7X0D731"/>
<evidence type="ECO:0000313" key="2">
    <source>
        <dbReference type="Proteomes" id="UP000546642"/>
    </source>
</evidence>
<reference evidence="1 2" key="1">
    <citation type="submission" date="2020-08" db="EMBL/GenBank/DDBJ databases">
        <title>Sequencing the genomes of 1000 actinobacteria strains.</title>
        <authorList>
            <person name="Klenk H.-P."/>
        </authorList>
    </citation>
    <scope>NUCLEOTIDE SEQUENCE [LARGE SCALE GENOMIC DNA]</scope>
    <source>
        <strain evidence="1 2">DSM 46659</strain>
    </source>
</reference>